<dbReference type="UniPathway" id="UPA00060">
    <property type="reaction ID" value="UER00138"/>
</dbReference>
<comment type="pathway">
    <text evidence="4">Cofactor biosynthesis; thiamine diphosphate biosynthesis; 4-amino-2-methyl-5-diphosphomethylpyrimidine from 5-amino-1-(5-phospho-D-ribosyl)imidazole: step 3/3.</text>
</comment>
<evidence type="ECO:0000313" key="7">
    <source>
        <dbReference type="EMBL" id="RNM13168.1"/>
    </source>
</evidence>
<keyword evidence="7" id="KW-0808">Transferase</keyword>
<comment type="function">
    <text evidence="3">Catalyzes the phosphorylation of hydroxymethylpyrimidine phosphate (HMP-P) to HMP-PP, and of HMP to HMP-P.</text>
</comment>
<dbReference type="GO" id="GO:0008902">
    <property type="term" value="F:hydroxymethylpyrimidine kinase activity"/>
    <property type="evidence" value="ECO:0007669"/>
    <property type="project" value="UniProtKB-EC"/>
</dbReference>
<dbReference type="EC" id="2.7.1.49" evidence="7"/>
<name>A0A3N0GM01_9ACTN</name>
<sequence length="256" mass="25720">MAPPPVVLAVAGTDSGGAAGLAADLTTIADLGAHGACVVTAVTAQDTAAVHAVHALPATMVAAQLDAVLDDLPVAGVKTGMLGSAEVVTLVAERLGGRGIPLVVDPVLVATCGAVLGDEQVARAYVEQLLPFASVVTPNLDEARALLGANQPAERLASMLSRLGPAVVLTGGVSSGTCTDWVAEPGEEPVALRHAAVETTSDHGTGCTFSAALTVHLAHRVPLTVAVRRAATYTAAQLQLSRHWGLGRGRGPIAHT</sequence>
<dbReference type="NCBIfam" id="TIGR00097">
    <property type="entry name" value="HMP-P_kinase"/>
    <property type="match status" value="1"/>
</dbReference>
<dbReference type="GO" id="GO:0009228">
    <property type="term" value="P:thiamine biosynthetic process"/>
    <property type="evidence" value="ECO:0007669"/>
    <property type="project" value="UniProtKB-KW"/>
</dbReference>
<dbReference type="EMBL" id="RJSF01000043">
    <property type="protein sequence ID" value="RNM13168.1"/>
    <property type="molecule type" value="Genomic_DNA"/>
</dbReference>
<feature type="domain" description="Pyridoxamine kinase/Phosphomethylpyrimidine kinase" evidence="6">
    <location>
        <begin position="14"/>
        <end position="253"/>
    </location>
</feature>
<evidence type="ECO:0000256" key="3">
    <source>
        <dbReference type="ARBA" id="ARBA00003848"/>
    </source>
</evidence>
<evidence type="ECO:0000313" key="8">
    <source>
        <dbReference type="Proteomes" id="UP000279994"/>
    </source>
</evidence>
<organism evidence="7 8">
    <name type="scientific">Nocardioides pocheonensis</name>
    <dbReference type="NCBI Taxonomy" id="661485"/>
    <lineage>
        <taxon>Bacteria</taxon>
        <taxon>Bacillati</taxon>
        <taxon>Actinomycetota</taxon>
        <taxon>Actinomycetes</taxon>
        <taxon>Propionibacteriales</taxon>
        <taxon>Nocardioidaceae</taxon>
        <taxon>Nocardioides</taxon>
    </lineage>
</organism>
<evidence type="ECO:0000256" key="2">
    <source>
        <dbReference type="ARBA" id="ARBA00000565"/>
    </source>
</evidence>
<dbReference type="Gene3D" id="3.40.1190.20">
    <property type="match status" value="1"/>
</dbReference>
<dbReference type="GO" id="GO:0009229">
    <property type="term" value="P:thiamine diphosphate biosynthetic process"/>
    <property type="evidence" value="ECO:0007669"/>
    <property type="project" value="UniProtKB-UniPathway"/>
</dbReference>
<dbReference type="EC" id="2.7.4.7" evidence="7"/>
<dbReference type="OrthoDB" id="34166at2"/>
<evidence type="ECO:0000256" key="5">
    <source>
        <dbReference type="ARBA" id="ARBA00022977"/>
    </source>
</evidence>
<dbReference type="SUPFAM" id="SSF53613">
    <property type="entry name" value="Ribokinase-like"/>
    <property type="match status" value="1"/>
</dbReference>
<keyword evidence="8" id="KW-1185">Reference proteome</keyword>
<evidence type="ECO:0000256" key="4">
    <source>
        <dbReference type="ARBA" id="ARBA00004769"/>
    </source>
</evidence>
<proteinExistence type="predicted"/>
<dbReference type="PANTHER" id="PTHR20858">
    <property type="entry name" value="PHOSPHOMETHYLPYRIMIDINE KINASE"/>
    <property type="match status" value="1"/>
</dbReference>
<dbReference type="CDD" id="cd01169">
    <property type="entry name" value="HMPP_kinase"/>
    <property type="match status" value="1"/>
</dbReference>
<dbReference type="Proteomes" id="UP000279994">
    <property type="component" value="Unassembled WGS sequence"/>
</dbReference>
<reference evidence="7 8" key="1">
    <citation type="submission" date="2018-11" db="EMBL/GenBank/DDBJ databases">
        <authorList>
            <person name="Li F."/>
        </authorList>
    </citation>
    <scope>NUCLEOTIDE SEQUENCE [LARGE SCALE GENOMIC DNA]</scope>
    <source>
        <strain evidence="7 8">Gsoil 818</strain>
    </source>
</reference>
<evidence type="ECO:0000256" key="1">
    <source>
        <dbReference type="ARBA" id="ARBA00000151"/>
    </source>
</evidence>
<dbReference type="AlphaFoldDB" id="A0A3N0GM01"/>
<comment type="catalytic activity">
    <reaction evidence="1">
        <text>4-amino-5-hydroxymethyl-2-methylpyrimidine + ATP = 4-amino-2-methyl-5-(phosphooxymethyl)pyrimidine + ADP + H(+)</text>
        <dbReference type="Rhea" id="RHEA:23096"/>
        <dbReference type="ChEBI" id="CHEBI:15378"/>
        <dbReference type="ChEBI" id="CHEBI:16892"/>
        <dbReference type="ChEBI" id="CHEBI:30616"/>
        <dbReference type="ChEBI" id="CHEBI:58354"/>
        <dbReference type="ChEBI" id="CHEBI:456216"/>
        <dbReference type="EC" id="2.7.1.49"/>
    </reaction>
</comment>
<dbReference type="GO" id="GO:0005829">
    <property type="term" value="C:cytosol"/>
    <property type="evidence" value="ECO:0007669"/>
    <property type="project" value="TreeGrafter"/>
</dbReference>
<keyword evidence="7" id="KW-0418">Kinase</keyword>
<dbReference type="InterPro" id="IPR029056">
    <property type="entry name" value="Ribokinase-like"/>
</dbReference>
<protein>
    <submittedName>
        <fullName evidence="7">Bifunctional hydroxymethylpyrimidine kinase/phosphomethylpyrimidine kinase</fullName>
        <ecNumber evidence="7">2.7.1.49</ecNumber>
        <ecNumber evidence="7">2.7.4.7</ecNumber>
    </submittedName>
</protein>
<comment type="caution">
    <text evidence="7">The sequence shown here is derived from an EMBL/GenBank/DDBJ whole genome shotgun (WGS) entry which is preliminary data.</text>
</comment>
<evidence type="ECO:0000259" key="6">
    <source>
        <dbReference type="Pfam" id="PF08543"/>
    </source>
</evidence>
<keyword evidence="5" id="KW-0784">Thiamine biosynthesis</keyword>
<dbReference type="Pfam" id="PF08543">
    <property type="entry name" value="Phos_pyr_kin"/>
    <property type="match status" value="1"/>
</dbReference>
<gene>
    <name evidence="7" type="primary">thiD</name>
    <name evidence="7" type="ORF">EFL26_16575</name>
</gene>
<dbReference type="PANTHER" id="PTHR20858:SF17">
    <property type="entry name" value="HYDROXYMETHYLPYRIMIDINE_PHOSPHOMETHYLPYRIMIDINE KINASE THI20-RELATED"/>
    <property type="match status" value="1"/>
</dbReference>
<dbReference type="InterPro" id="IPR004399">
    <property type="entry name" value="HMP/HMP-P_kinase_dom"/>
</dbReference>
<dbReference type="GO" id="GO:0008972">
    <property type="term" value="F:phosphomethylpyrimidine kinase activity"/>
    <property type="evidence" value="ECO:0007669"/>
    <property type="project" value="UniProtKB-EC"/>
</dbReference>
<dbReference type="InterPro" id="IPR013749">
    <property type="entry name" value="PM/HMP-P_kinase-1"/>
</dbReference>
<comment type="catalytic activity">
    <reaction evidence="2">
        <text>4-amino-2-methyl-5-(phosphooxymethyl)pyrimidine + ATP = 4-amino-2-methyl-5-(diphosphooxymethyl)pyrimidine + ADP</text>
        <dbReference type="Rhea" id="RHEA:19893"/>
        <dbReference type="ChEBI" id="CHEBI:30616"/>
        <dbReference type="ChEBI" id="CHEBI:57841"/>
        <dbReference type="ChEBI" id="CHEBI:58354"/>
        <dbReference type="ChEBI" id="CHEBI:456216"/>
        <dbReference type="EC" id="2.7.4.7"/>
    </reaction>
</comment>
<accession>A0A3N0GM01</accession>